<reference evidence="1" key="1">
    <citation type="submission" date="2020-05" db="EMBL/GenBank/DDBJ databases">
        <title>Large-scale comparative analyses of tick genomes elucidate their genetic diversity and vector capacities.</title>
        <authorList>
            <person name="Jia N."/>
            <person name="Wang J."/>
            <person name="Shi W."/>
            <person name="Du L."/>
            <person name="Sun Y."/>
            <person name="Zhan W."/>
            <person name="Jiang J."/>
            <person name="Wang Q."/>
            <person name="Zhang B."/>
            <person name="Ji P."/>
            <person name="Sakyi L.B."/>
            <person name="Cui X."/>
            <person name="Yuan T."/>
            <person name="Jiang B."/>
            <person name="Yang W."/>
            <person name="Lam T.T.-Y."/>
            <person name="Chang Q."/>
            <person name="Ding S."/>
            <person name="Wang X."/>
            <person name="Zhu J."/>
            <person name="Ruan X."/>
            <person name="Zhao L."/>
            <person name="Wei J."/>
            <person name="Que T."/>
            <person name="Du C."/>
            <person name="Cheng J."/>
            <person name="Dai P."/>
            <person name="Han X."/>
            <person name="Huang E."/>
            <person name="Gao Y."/>
            <person name="Liu J."/>
            <person name="Shao H."/>
            <person name="Ye R."/>
            <person name="Li L."/>
            <person name="Wei W."/>
            <person name="Wang X."/>
            <person name="Wang C."/>
            <person name="Yang T."/>
            <person name="Huo Q."/>
            <person name="Li W."/>
            <person name="Guo W."/>
            <person name="Chen H."/>
            <person name="Zhou L."/>
            <person name="Ni X."/>
            <person name="Tian J."/>
            <person name="Zhou Y."/>
            <person name="Sheng Y."/>
            <person name="Liu T."/>
            <person name="Pan Y."/>
            <person name="Xia L."/>
            <person name="Li J."/>
            <person name="Zhao F."/>
            <person name="Cao W."/>
        </authorList>
    </citation>
    <scope>NUCLEOTIDE SEQUENCE</scope>
    <source>
        <strain evidence="1">Hyas-2018</strain>
    </source>
</reference>
<evidence type="ECO:0000313" key="2">
    <source>
        <dbReference type="Proteomes" id="UP000821845"/>
    </source>
</evidence>
<name>A0ACB7RU48_HYAAI</name>
<protein>
    <submittedName>
        <fullName evidence="1">Uncharacterized protein</fullName>
    </submittedName>
</protein>
<dbReference type="Proteomes" id="UP000821845">
    <property type="component" value="Chromosome 8"/>
</dbReference>
<evidence type="ECO:0000313" key="1">
    <source>
        <dbReference type="EMBL" id="KAH6924903.1"/>
    </source>
</evidence>
<accession>A0ACB7RU48</accession>
<proteinExistence type="predicted"/>
<gene>
    <name evidence="1" type="ORF">HPB50_026389</name>
</gene>
<organism evidence="1 2">
    <name type="scientific">Hyalomma asiaticum</name>
    <name type="common">Tick</name>
    <dbReference type="NCBI Taxonomy" id="266040"/>
    <lineage>
        <taxon>Eukaryota</taxon>
        <taxon>Metazoa</taxon>
        <taxon>Ecdysozoa</taxon>
        <taxon>Arthropoda</taxon>
        <taxon>Chelicerata</taxon>
        <taxon>Arachnida</taxon>
        <taxon>Acari</taxon>
        <taxon>Parasitiformes</taxon>
        <taxon>Ixodida</taxon>
        <taxon>Ixodoidea</taxon>
        <taxon>Ixodidae</taxon>
        <taxon>Hyalomminae</taxon>
        <taxon>Hyalomma</taxon>
    </lineage>
</organism>
<comment type="caution">
    <text evidence="1">The sequence shown here is derived from an EMBL/GenBank/DDBJ whole genome shotgun (WGS) entry which is preliminary data.</text>
</comment>
<sequence>MAKETGGDEEAMYKEREKRACRDFCVPESGLLDTYQTLQRVSSSSRVDIYDHFTFSHYTYTEVELVHLKALLDKKAALERGRILEIYELKNRLEEEEHRRKEAELRFAEMNIEAKNYRAATEDLLKELERCCSLKDALMEEMRPLGECSILSPNLLAEAKENLKKTLLKKKALKCKVSDLTAELEGCRKELDTKSPSFMGEVPVKCMEDPLYDVIFGNVKGVVLPDARSLNECGLQLDCGAWMKTEPTRVDWHPGKCDNEAPMAASDFAMRQGNRKSKQYQDTVGSMVALQEKLQELQQRVQDISAEYAECQDKTTFLEQEHASVLSHRDSLDQQLKDQQEEKALLEACLRKLAGSLCSHLDLENTPTLAVIQALGSALQQVLLENSSLRDK</sequence>
<keyword evidence="2" id="KW-1185">Reference proteome</keyword>
<dbReference type="EMBL" id="CM023488">
    <property type="protein sequence ID" value="KAH6924903.1"/>
    <property type="molecule type" value="Genomic_DNA"/>
</dbReference>